<gene>
    <name evidence="2" type="ORF">RJT34_06670</name>
</gene>
<dbReference type="EMBL" id="JAYKXN010000002">
    <property type="protein sequence ID" value="KAK7309717.1"/>
    <property type="molecule type" value="Genomic_DNA"/>
</dbReference>
<proteinExistence type="predicted"/>
<sequence length="136" mass="15636">MGPSHPLLFPSPLGGSFLNPSTPPPWYQYRYSEAERSLNRLRSFNSYPDLRQLVPTDEHFCFHNDTRLFPREQKPRLDFEEDHDIGIENVAVAPSQSPPSTLPQHQSEVVRGNVKPIYQAEPVEKRKVITENSELP</sequence>
<protein>
    <submittedName>
        <fullName evidence="2">Uncharacterized protein</fullName>
    </submittedName>
</protein>
<feature type="region of interest" description="Disordered" evidence="1">
    <location>
        <begin position="1"/>
        <end position="22"/>
    </location>
</feature>
<name>A0AAN9K2R0_CLITE</name>
<dbReference type="AlphaFoldDB" id="A0AAN9K2R0"/>
<organism evidence="2 3">
    <name type="scientific">Clitoria ternatea</name>
    <name type="common">Butterfly pea</name>
    <dbReference type="NCBI Taxonomy" id="43366"/>
    <lineage>
        <taxon>Eukaryota</taxon>
        <taxon>Viridiplantae</taxon>
        <taxon>Streptophyta</taxon>
        <taxon>Embryophyta</taxon>
        <taxon>Tracheophyta</taxon>
        <taxon>Spermatophyta</taxon>
        <taxon>Magnoliopsida</taxon>
        <taxon>eudicotyledons</taxon>
        <taxon>Gunneridae</taxon>
        <taxon>Pentapetalae</taxon>
        <taxon>rosids</taxon>
        <taxon>fabids</taxon>
        <taxon>Fabales</taxon>
        <taxon>Fabaceae</taxon>
        <taxon>Papilionoideae</taxon>
        <taxon>50 kb inversion clade</taxon>
        <taxon>NPAAA clade</taxon>
        <taxon>indigoferoid/millettioid clade</taxon>
        <taxon>Phaseoleae</taxon>
        <taxon>Clitoria</taxon>
    </lineage>
</organism>
<keyword evidence="3" id="KW-1185">Reference proteome</keyword>
<feature type="region of interest" description="Disordered" evidence="1">
    <location>
        <begin position="93"/>
        <end position="115"/>
    </location>
</feature>
<accession>A0AAN9K2R0</accession>
<evidence type="ECO:0000256" key="1">
    <source>
        <dbReference type="SAM" id="MobiDB-lite"/>
    </source>
</evidence>
<dbReference type="Proteomes" id="UP001359559">
    <property type="component" value="Unassembled WGS sequence"/>
</dbReference>
<reference evidence="2 3" key="1">
    <citation type="submission" date="2024-01" db="EMBL/GenBank/DDBJ databases">
        <title>The genomes of 5 underutilized Papilionoideae crops provide insights into root nodulation and disease resistance.</title>
        <authorList>
            <person name="Yuan L."/>
        </authorList>
    </citation>
    <scope>NUCLEOTIDE SEQUENCE [LARGE SCALE GENOMIC DNA]</scope>
    <source>
        <strain evidence="2">LY-2023</strain>
        <tissue evidence="2">Leaf</tissue>
    </source>
</reference>
<evidence type="ECO:0000313" key="2">
    <source>
        <dbReference type="EMBL" id="KAK7309717.1"/>
    </source>
</evidence>
<evidence type="ECO:0000313" key="3">
    <source>
        <dbReference type="Proteomes" id="UP001359559"/>
    </source>
</evidence>
<comment type="caution">
    <text evidence="2">The sequence shown here is derived from an EMBL/GenBank/DDBJ whole genome shotgun (WGS) entry which is preliminary data.</text>
</comment>